<dbReference type="InterPro" id="IPR001810">
    <property type="entry name" value="F-box_dom"/>
</dbReference>
<evidence type="ECO:0000259" key="1">
    <source>
        <dbReference type="Pfam" id="PF00646"/>
    </source>
</evidence>
<keyword evidence="3" id="KW-1185">Reference proteome</keyword>
<comment type="caution">
    <text evidence="2">The sequence shown here is derived from an EMBL/GenBank/DDBJ whole genome shotgun (WGS) entry which is preliminary data.</text>
</comment>
<proteinExistence type="predicted"/>
<name>A0A2R6S6W9_9APHY</name>
<evidence type="ECO:0000313" key="2">
    <source>
        <dbReference type="EMBL" id="PSS37939.1"/>
    </source>
</evidence>
<feature type="domain" description="F-box" evidence="1">
    <location>
        <begin position="3"/>
        <end position="34"/>
    </location>
</feature>
<dbReference type="Pfam" id="PF00646">
    <property type="entry name" value="F-box"/>
    <property type="match status" value="1"/>
</dbReference>
<reference evidence="2 3" key="1">
    <citation type="submission" date="2018-02" db="EMBL/GenBank/DDBJ databases">
        <title>Genome sequence of the basidiomycete white-rot fungus Phlebia centrifuga.</title>
        <authorList>
            <person name="Granchi Z."/>
            <person name="Peng M."/>
            <person name="de Vries R.P."/>
            <person name="Hilden K."/>
            <person name="Makela M.R."/>
            <person name="Grigoriev I."/>
            <person name="Riley R."/>
        </authorList>
    </citation>
    <scope>NUCLEOTIDE SEQUENCE [LARGE SCALE GENOMIC DNA]</scope>
    <source>
        <strain evidence="2 3">FBCC195</strain>
    </source>
</reference>
<dbReference type="EMBL" id="MLYV02000016">
    <property type="protein sequence ID" value="PSS37939.1"/>
    <property type="molecule type" value="Genomic_DNA"/>
</dbReference>
<evidence type="ECO:0000313" key="3">
    <source>
        <dbReference type="Proteomes" id="UP000186601"/>
    </source>
</evidence>
<dbReference type="AlphaFoldDB" id="A0A2R6S6W9"/>
<sequence length="433" mass="49461">MDTLPVELLCAISTRVCKKDVFACSSVSQLWRQITLPLLFSNLRIQVRKEEILSRGSFLDETDSDDPVTLDWHRSKSHILLPSFLAFLRHRPDVAASVRSLALTQSDEVSLAWDTTTSTHTETMLLVLNQLPSLANLKLVNVVVGGNYQPSRELVRHIDDLSIICPSADQSSPESLMRLLGLFRSVSALSLIGIGIEEIPPVMDNVSMAGWPLPQYAPKHLEIIYIDCPLKPLFSAMLLSRTLLQRVESLKMDEVECEDSDIDVFGRLIAQMSSSLVYFEAPDFLPEVLQDTLLARLPKLETLHVRLRYHCYSDPARLLSTVRRNPNIRTVILEFQFPYAMPGKAKTMRQEAAQFITAWEDILLAWATTNSQNRVILVFDNDDEPHERDWPLFDEYVLHYADMFPRLREKGILKLKLNPDEARHIQFTLCHLR</sequence>
<protein>
    <recommendedName>
        <fullName evidence="1">F-box domain-containing protein</fullName>
    </recommendedName>
</protein>
<accession>A0A2R6S6W9</accession>
<dbReference type="Proteomes" id="UP000186601">
    <property type="component" value="Unassembled WGS sequence"/>
</dbReference>
<gene>
    <name evidence="2" type="ORF">PHLCEN_2v196</name>
</gene>
<organism evidence="2 3">
    <name type="scientific">Hermanssonia centrifuga</name>
    <dbReference type="NCBI Taxonomy" id="98765"/>
    <lineage>
        <taxon>Eukaryota</taxon>
        <taxon>Fungi</taxon>
        <taxon>Dikarya</taxon>
        <taxon>Basidiomycota</taxon>
        <taxon>Agaricomycotina</taxon>
        <taxon>Agaricomycetes</taxon>
        <taxon>Polyporales</taxon>
        <taxon>Meruliaceae</taxon>
        <taxon>Hermanssonia</taxon>
    </lineage>
</organism>